<dbReference type="InterPro" id="IPR036736">
    <property type="entry name" value="ACP-like_sf"/>
</dbReference>
<name>A0A059WGU8_STRNR</name>
<dbReference type="SUPFAM" id="SSF47336">
    <property type="entry name" value="ACP-like"/>
    <property type="match status" value="1"/>
</dbReference>
<dbReference type="STRING" id="68570.DC74_6592"/>
<dbReference type="InterPro" id="IPR009081">
    <property type="entry name" value="PP-bd_ACP"/>
</dbReference>
<evidence type="ECO:0000313" key="3">
    <source>
        <dbReference type="EMBL" id="GCB94758.1"/>
    </source>
</evidence>
<dbReference type="GO" id="GO:0017000">
    <property type="term" value="P:antibiotic biosynthetic process"/>
    <property type="evidence" value="ECO:0007669"/>
    <property type="project" value="UniProtKB-ARBA"/>
</dbReference>
<dbReference type="SMART" id="SM00823">
    <property type="entry name" value="PKS_PP"/>
    <property type="match status" value="1"/>
</dbReference>
<dbReference type="InterPro" id="IPR020806">
    <property type="entry name" value="PKS_PP-bd"/>
</dbReference>
<comment type="caution">
    <text evidence="3">The sequence shown here is derived from an EMBL/GenBank/DDBJ whole genome shotgun (WGS) entry which is preliminary data.</text>
</comment>
<dbReference type="Proteomes" id="UP000288351">
    <property type="component" value="Unassembled WGS sequence"/>
</dbReference>
<dbReference type="AlphaFoldDB" id="A0A059WGU8"/>
<proteinExistence type="predicted"/>
<evidence type="ECO:0000313" key="4">
    <source>
        <dbReference type="Proteomes" id="UP000288351"/>
    </source>
</evidence>
<organism evidence="3 4">
    <name type="scientific">Streptomyces noursei</name>
    <name type="common">Streptomyces albulus</name>
    <dbReference type="NCBI Taxonomy" id="1971"/>
    <lineage>
        <taxon>Bacteria</taxon>
        <taxon>Bacillati</taxon>
        <taxon>Actinomycetota</taxon>
        <taxon>Actinomycetes</taxon>
        <taxon>Kitasatosporales</taxon>
        <taxon>Streptomycetaceae</taxon>
        <taxon>Streptomyces</taxon>
    </lineage>
</organism>
<reference evidence="3 4" key="1">
    <citation type="journal article" date="2019" name="Microbiol. Resour. Announc.">
        <title>Draft Genome Sequence of the Most Traditional epsilon-Poly-l-Lysine Producer, Streptomyces albulus NBRC14147.</title>
        <authorList>
            <person name="Yamanaka K."/>
            <person name="Hamano Y."/>
        </authorList>
    </citation>
    <scope>NUCLEOTIDE SEQUENCE [LARGE SCALE GENOMIC DNA]</scope>
    <source>
        <strain evidence="3 4">NBRC 14147</strain>
    </source>
</reference>
<accession>A0A059WGU8</accession>
<dbReference type="EMBL" id="BHXC01000007">
    <property type="protein sequence ID" value="GCB94758.1"/>
    <property type="molecule type" value="Genomic_DNA"/>
</dbReference>
<evidence type="ECO:0000256" key="2">
    <source>
        <dbReference type="ARBA" id="ARBA00022553"/>
    </source>
</evidence>
<dbReference type="InterPro" id="IPR006162">
    <property type="entry name" value="Ppantetheine_attach_site"/>
</dbReference>
<keyword evidence="1" id="KW-0596">Phosphopantetheine</keyword>
<dbReference type="Gene3D" id="1.10.1200.10">
    <property type="entry name" value="ACP-like"/>
    <property type="match status" value="1"/>
</dbReference>
<dbReference type="RefSeq" id="WP_016573124.1">
    <property type="nucleotide sequence ID" value="NZ_BHXC01000007.1"/>
</dbReference>
<dbReference type="Pfam" id="PF00550">
    <property type="entry name" value="PP-binding"/>
    <property type="match status" value="1"/>
</dbReference>
<protein>
    <submittedName>
        <fullName evidence="3">Actinorhodin polyketide synthase acyl carrier protein</fullName>
    </submittedName>
</protein>
<gene>
    <name evidence="3" type="ORF">SALB_07559</name>
</gene>
<keyword evidence="2" id="KW-0597">Phosphoprotein</keyword>
<sequence length="87" mass="9303">MTRPTFTFDDLKEILREGAGADPETLAETTLDATFGDLGFESLALLETLGRIERQYDLALDDAAFTGATTPRALIALVNEQLNGAAA</sequence>
<evidence type="ECO:0000256" key="1">
    <source>
        <dbReference type="ARBA" id="ARBA00022450"/>
    </source>
</evidence>
<dbReference type="PROSITE" id="PS50075">
    <property type="entry name" value="CARRIER"/>
    <property type="match status" value="1"/>
</dbReference>
<dbReference type="eggNOG" id="COG0236">
    <property type="taxonomic scope" value="Bacteria"/>
</dbReference>
<dbReference type="PROSITE" id="PS00012">
    <property type="entry name" value="PHOSPHOPANTETHEINE"/>
    <property type="match status" value="1"/>
</dbReference>
<dbReference type="GO" id="GO:0031177">
    <property type="term" value="F:phosphopantetheine binding"/>
    <property type="evidence" value="ECO:0007669"/>
    <property type="project" value="InterPro"/>
</dbReference>